<dbReference type="GO" id="GO:0009650">
    <property type="term" value="P:UV protection"/>
    <property type="evidence" value="ECO:0007669"/>
    <property type="project" value="UniProtKB-ARBA"/>
</dbReference>
<keyword evidence="4" id="KW-0479">Metal-binding</keyword>
<keyword evidence="7" id="KW-0378">Hydrolase</keyword>
<sequence length="610" mass="69866">MGVGANFWELLKPYARHEDFDFLRNKRVAVDLSFWIVQHENALKATHVRKAHLRLTFFRTINLFSKFGAFPVFIVDGTPSPLKTQARTARFFGSSGIELTSLPVSEGVSPERSRMFSNRVQECVELVKLLGMPVLKAKGEAEALCAQLNSEGHVDACITADSDAFLFGAKCIIKCFCPNSKEPFECYNMSDIEAGLGLKRKHLIAISLLVGNDHDMNGVRGIGLDNALHFVKSFNEDDILNRLQEIGKGGNTSQIPSCTIFEDNIDVDGNYPNRKQSHCSFCGHPGSKKDHMKFSCEYCVTKDDEGCQRKPEGFKCRCFSCVSNRRHKEQKREENWYSKICHKIAEEPNFPKDEIIDMYLCNDNGYFSVSDGPQIMWGKPNIEMLIDFLNFHQRWEPSYIRRTMFPMMSTIFLRDMSTATRETLLFGQYEFDSVERVKMRYGYQFYVVKWRRAGGNITTSKVPSNESSVPQDVVELDEMVDLLDDCDIPEIRVDDGCSFLFTDENMDLVGTAFPAEVKSFLQEQERKRRKNSTSRCQENEKSPSPNPRTTQLNITEFFPSTKIKHRQSKQREESSNDADSEGSKGSKMKRKMSDPDRLPKSVRRRLLFDQ</sequence>
<evidence type="ECO:0000313" key="17">
    <source>
        <dbReference type="Proteomes" id="UP001374584"/>
    </source>
</evidence>
<evidence type="ECO:0000256" key="6">
    <source>
        <dbReference type="ARBA" id="ARBA00022763"/>
    </source>
</evidence>
<keyword evidence="5" id="KW-0255">Endonuclease</keyword>
<dbReference type="InterPro" id="IPR036279">
    <property type="entry name" value="5-3_exonuclease_C_sf"/>
</dbReference>
<evidence type="ECO:0000256" key="12">
    <source>
        <dbReference type="ARBA" id="ARBA00073453"/>
    </source>
</evidence>
<dbReference type="GO" id="GO:0046872">
    <property type="term" value="F:metal ion binding"/>
    <property type="evidence" value="ECO:0007669"/>
    <property type="project" value="UniProtKB-KW"/>
</dbReference>
<evidence type="ECO:0000256" key="8">
    <source>
        <dbReference type="ARBA" id="ARBA00022842"/>
    </source>
</evidence>
<evidence type="ECO:0000259" key="14">
    <source>
        <dbReference type="SMART" id="SM00484"/>
    </source>
</evidence>
<dbReference type="GO" id="GO:0006281">
    <property type="term" value="P:DNA repair"/>
    <property type="evidence" value="ECO:0007669"/>
    <property type="project" value="UniProtKB-KW"/>
</dbReference>
<accession>A0AAN9NJF7</accession>
<evidence type="ECO:0000256" key="9">
    <source>
        <dbReference type="ARBA" id="ARBA00023204"/>
    </source>
</evidence>
<dbReference type="InterPro" id="IPR029060">
    <property type="entry name" value="PIN-like_dom_sf"/>
</dbReference>
<evidence type="ECO:0000256" key="11">
    <source>
        <dbReference type="ARBA" id="ARBA00038112"/>
    </source>
</evidence>
<comment type="subcellular location">
    <subcellularLocation>
        <location evidence="2">Nucleus</location>
    </subcellularLocation>
</comment>
<dbReference type="GO" id="GO:0017108">
    <property type="term" value="F:5'-flap endonuclease activity"/>
    <property type="evidence" value="ECO:0007669"/>
    <property type="project" value="TreeGrafter"/>
</dbReference>
<dbReference type="PANTHER" id="PTHR11081">
    <property type="entry name" value="FLAP ENDONUCLEASE FAMILY MEMBER"/>
    <property type="match status" value="1"/>
</dbReference>
<proteinExistence type="inferred from homology"/>
<dbReference type="SUPFAM" id="SSF88723">
    <property type="entry name" value="PIN domain-like"/>
    <property type="match status" value="1"/>
</dbReference>
<dbReference type="InterPro" id="IPR006086">
    <property type="entry name" value="XPG-I_dom"/>
</dbReference>
<feature type="region of interest" description="Disordered" evidence="13">
    <location>
        <begin position="521"/>
        <end position="610"/>
    </location>
</feature>
<name>A0AAN9NJF7_PHACN</name>
<dbReference type="Pfam" id="PF00867">
    <property type="entry name" value="XPG_I"/>
    <property type="match status" value="1"/>
</dbReference>
<dbReference type="InterPro" id="IPR006085">
    <property type="entry name" value="XPG_DNA_repair_N"/>
</dbReference>
<dbReference type="InterPro" id="IPR006084">
    <property type="entry name" value="XPG/Rad2"/>
</dbReference>
<evidence type="ECO:0000256" key="13">
    <source>
        <dbReference type="SAM" id="MobiDB-lite"/>
    </source>
</evidence>
<dbReference type="PANTHER" id="PTHR11081:SF59">
    <property type="entry name" value="FI23547P1"/>
    <property type="match status" value="1"/>
</dbReference>
<gene>
    <name evidence="16" type="ORF">VNO80_07632</name>
</gene>
<keyword evidence="17" id="KW-1185">Reference proteome</keyword>
<dbReference type="GO" id="GO:0009555">
    <property type="term" value="P:pollen development"/>
    <property type="evidence" value="ECO:0007669"/>
    <property type="project" value="TreeGrafter"/>
</dbReference>
<dbReference type="GO" id="GO:0005634">
    <property type="term" value="C:nucleus"/>
    <property type="evidence" value="ECO:0007669"/>
    <property type="project" value="UniProtKB-SubCell"/>
</dbReference>
<dbReference type="EMBL" id="JAYMYR010000003">
    <property type="protein sequence ID" value="KAK7374205.1"/>
    <property type="molecule type" value="Genomic_DNA"/>
</dbReference>
<keyword evidence="6" id="KW-0227">DNA damage</keyword>
<dbReference type="Proteomes" id="UP001374584">
    <property type="component" value="Unassembled WGS sequence"/>
</dbReference>
<evidence type="ECO:0000256" key="4">
    <source>
        <dbReference type="ARBA" id="ARBA00022723"/>
    </source>
</evidence>
<organism evidence="16 17">
    <name type="scientific">Phaseolus coccineus</name>
    <name type="common">Scarlet runner bean</name>
    <name type="synonym">Phaseolus multiflorus</name>
    <dbReference type="NCBI Taxonomy" id="3886"/>
    <lineage>
        <taxon>Eukaryota</taxon>
        <taxon>Viridiplantae</taxon>
        <taxon>Streptophyta</taxon>
        <taxon>Embryophyta</taxon>
        <taxon>Tracheophyta</taxon>
        <taxon>Spermatophyta</taxon>
        <taxon>Magnoliopsida</taxon>
        <taxon>eudicotyledons</taxon>
        <taxon>Gunneridae</taxon>
        <taxon>Pentapetalae</taxon>
        <taxon>rosids</taxon>
        <taxon>fabids</taxon>
        <taxon>Fabales</taxon>
        <taxon>Fabaceae</taxon>
        <taxon>Papilionoideae</taxon>
        <taxon>50 kb inversion clade</taxon>
        <taxon>NPAAA clade</taxon>
        <taxon>indigoferoid/millettioid clade</taxon>
        <taxon>Phaseoleae</taxon>
        <taxon>Phaseolus</taxon>
    </lineage>
</organism>
<keyword evidence="3" id="KW-0540">Nuclease</keyword>
<comment type="similarity">
    <text evidence="11">Belongs to the XPG/RAD2 endonuclease family. GEN subfamily.</text>
</comment>
<dbReference type="SUPFAM" id="SSF47807">
    <property type="entry name" value="5' to 3' exonuclease, C-terminal subdomain"/>
    <property type="match status" value="1"/>
</dbReference>
<dbReference type="AlphaFoldDB" id="A0AAN9NJF7"/>
<feature type="domain" description="XPG N-terminal" evidence="15">
    <location>
        <begin position="1"/>
        <end position="97"/>
    </location>
</feature>
<evidence type="ECO:0000313" key="16">
    <source>
        <dbReference type="EMBL" id="KAK7374205.1"/>
    </source>
</evidence>
<keyword evidence="10" id="KW-0539">Nucleus</keyword>
<evidence type="ECO:0000256" key="1">
    <source>
        <dbReference type="ARBA" id="ARBA00001946"/>
    </source>
</evidence>
<feature type="compositionally biased region" description="Basic residues" evidence="13">
    <location>
        <begin position="600"/>
        <end position="610"/>
    </location>
</feature>
<reference evidence="16 17" key="1">
    <citation type="submission" date="2024-01" db="EMBL/GenBank/DDBJ databases">
        <title>The genomes of 5 underutilized Papilionoideae crops provide insights into root nodulation and disease resistanc.</title>
        <authorList>
            <person name="Jiang F."/>
        </authorList>
    </citation>
    <scope>NUCLEOTIDE SEQUENCE [LARGE SCALE GENOMIC DNA]</scope>
    <source>
        <strain evidence="16">JINMINGXINNONG_FW02</strain>
        <tissue evidence="16">Leaves</tissue>
    </source>
</reference>
<dbReference type="Gene3D" id="1.10.150.20">
    <property type="entry name" value="5' to 3' exonuclease, C-terminal subdomain"/>
    <property type="match status" value="1"/>
</dbReference>
<dbReference type="Gene3D" id="3.40.50.1010">
    <property type="entry name" value="5'-nuclease"/>
    <property type="match status" value="1"/>
</dbReference>
<feature type="domain" description="XPG-I" evidence="14">
    <location>
        <begin position="128"/>
        <end position="198"/>
    </location>
</feature>
<dbReference type="SMART" id="SM00484">
    <property type="entry name" value="XPGI"/>
    <property type="match status" value="1"/>
</dbReference>
<evidence type="ECO:0000256" key="7">
    <source>
        <dbReference type="ARBA" id="ARBA00022801"/>
    </source>
</evidence>
<evidence type="ECO:0000256" key="5">
    <source>
        <dbReference type="ARBA" id="ARBA00022759"/>
    </source>
</evidence>
<dbReference type="SMART" id="SM00485">
    <property type="entry name" value="XPGN"/>
    <property type="match status" value="1"/>
</dbReference>
<dbReference type="FunFam" id="3.40.50.1010:FF:000032">
    <property type="entry name" value="Flap endonuclease GEN-like 1"/>
    <property type="match status" value="1"/>
</dbReference>
<evidence type="ECO:0000256" key="10">
    <source>
        <dbReference type="ARBA" id="ARBA00023242"/>
    </source>
</evidence>
<dbReference type="PRINTS" id="PR00853">
    <property type="entry name" value="XPGRADSUPER"/>
</dbReference>
<protein>
    <recommendedName>
        <fullName evidence="12">Flap endonuclease GEN-like 1</fullName>
    </recommendedName>
</protein>
<evidence type="ECO:0000259" key="15">
    <source>
        <dbReference type="SMART" id="SM00485"/>
    </source>
</evidence>
<evidence type="ECO:0000256" key="2">
    <source>
        <dbReference type="ARBA" id="ARBA00004123"/>
    </source>
</evidence>
<comment type="caution">
    <text evidence="16">The sequence shown here is derived from an EMBL/GenBank/DDBJ whole genome shotgun (WGS) entry which is preliminary data.</text>
</comment>
<keyword evidence="9" id="KW-0234">DNA repair</keyword>
<dbReference type="FunFam" id="1.10.150.20:FF:000030">
    <property type="entry name" value="Flap endonuclease GEN-like 1"/>
    <property type="match status" value="1"/>
</dbReference>
<evidence type="ECO:0000256" key="3">
    <source>
        <dbReference type="ARBA" id="ARBA00022722"/>
    </source>
</evidence>
<dbReference type="CDD" id="cd09869">
    <property type="entry name" value="PIN_GEN1"/>
    <property type="match status" value="1"/>
</dbReference>
<dbReference type="Pfam" id="PF00752">
    <property type="entry name" value="XPG_N"/>
    <property type="match status" value="1"/>
</dbReference>
<keyword evidence="8" id="KW-0460">Magnesium</keyword>
<comment type="cofactor">
    <cofactor evidence="1">
        <name>Mg(2+)</name>
        <dbReference type="ChEBI" id="CHEBI:18420"/>
    </cofactor>
</comment>